<reference evidence="2 3" key="1">
    <citation type="submission" date="2020-08" db="EMBL/GenBank/DDBJ databases">
        <title>Sequencing the genomes of 1000 actinobacteria strains.</title>
        <authorList>
            <person name="Klenk H.-P."/>
        </authorList>
    </citation>
    <scope>NUCLEOTIDE SEQUENCE [LARGE SCALE GENOMIC DNA]</scope>
    <source>
        <strain evidence="2 3">DSM 43851</strain>
    </source>
</reference>
<dbReference type="EMBL" id="JACHIR010000001">
    <property type="protein sequence ID" value="MBB5896669.1"/>
    <property type="molecule type" value="Genomic_DNA"/>
</dbReference>
<protein>
    <submittedName>
        <fullName evidence="2">Phage terminase large subunit-like protein</fullName>
    </submittedName>
</protein>
<dbReference type="InterPro" id="IPR027417">
    <property type="entry name" value="P-loop_NTPase"/>
</dbReference>
<gene>
    <name evidence="2" type="ORF">BJ998_007865</name>
</gene>
<evidence type="ECO:0000313" key="3">
    <source>
        <dbReference type="Proteomes" id="UP000585638"/>
    </source>
</evidence>
<sequence length="104" mass="11180">MADGVEGAEIYGCALDKPQARKVFDVAARMVRLSPVLSRRLRVIGHAARIVDDKTGSYYEIVAADAGGNLGHNPSVIIFDEVLPQPNGELWSAMRTGRAPGCSR</sequence>
<feature type="domain" description="Terminase large subunit-like ATPase" evidence="1">
    <location>
        <begin position="9"/>
        <end position="97"/>
    </location>
</feature>
<organism evidence="2 3">
    <name type="scientific">Kutzneria kofuensis</name>
    <dbReference type="NCBI Taxonomy" id="103725"/>
    <lineage>
        <taxon>Bacteria</taxon>
        <taxon>Bacillati</taxon>
        <taxon>Actinomycetota</taxon>
        <taxon>Actinomycetes</taxon>
        <taxon>Pseudonocardiales</taxon>
        <taxon>Pseudonocardiaceae</taxon>
        <taxon>Kutzneria</taxon>
    </lineage>
</organism>
<dbReference type="PANTHER" id="PTHR41287:SF1">
    <property type="entry name" value="PROTEIN YMFN"/>
    <property type="match status" value="1"/>
</dbReference>
<name>A0A7W9KQ45_9PSEU</name>
<evidence type="ECO:0000313" key="2">
    <source>
        <dbReference type="EMBL" id="MBB5896669.1"/>
    </source>
</evidence>
<dbReference type="Gene3D" id="3.40.50.300">
    <property type="entry name" value="P-loop containing nucleotide triphosphate hydrolases"/>
    <property type="match status" value="1"/>
</dbReference>
<dbReference type="AlphaFoldDB" id="A0A7W9KQ45"/>
<evidence type="ECO:0000259" key="1">
    <source>
        <dbReference type="Pfam" id="PF03354"/>
    </source>
</evidence>
<keyword evidence="3" id="KW-1185">Reference proteome</keyword>
<dbReference type="InterPro" id="IPR046461">
    <property type="entry name" value="TerL_ATPase"/>
</dbReference>
<dbReference type="Pfam" id="PF03354">
    <property type="entry name" value="TerL_ATPase"/>
    <property type="match status" value="1"/>
</dbReference>
<comment type="caution">
    <text evidence="2">The sequence shown here is derived from an EMBL/GenBank/DDBJ whole genome shotgun (WGS) entry which is preliminary data.</text>
</comment>
<dbReference type="Proteomes" id="UP000585638">
    <property type="component" value="Unassembled WGS sequence"/>
</dbReference>
<dbReference type="PANTHER" id="PTHR41287">
    <property type="match status" value="1"/>
</dbReference>
<proteinExistence type="predicted"/>
<accession>A0A7W9KQ45</accession>
<dbReference type="InterPro" id="IPR005021">
    <property type="entry name" value="Terminase_largesu-like"/>
</dbReference>